<gene>
    <name evidence="2" type="primary">ORF122249</name>
</gene>
<name>A0A0B7AL21_9EUPU</name>
<evidence type="ECO:0000259" key="1">
    <source>
        <dbReference type="Pfam" id="PF01182"/>
    </source>
</evidence>
<organism evidence="2">
    <name type="scientific">Arion vulgaris</name>
    <dbReference type="NCBI Taxonomy" id="1028688"/>
    <lineage>
        <taxon>Eukaryota</taxon>
        <taxon>Metazoa</taxon>
        <taxon>Spiralia</taxon>
        <taxon>Lophotrochozoa</taxon>
        <taxon>Mollusca</taxon>
        <taxon>Gastropoda</taxon>
        <taxon>Heterobranchia</taxon>
        <taxon>Euthyneura</taxon>
        <taxon>Panpulmonata</taxon>
        <taxon>Eupulmonata</taxon>
        <taxon>Stylommatophora</taxon>
        <taxon>Helicina</taxon>
        <taxon>Arionoidea</taxon>
        <taxon>Arionidae</taxon>
        <taxon>Arion</taxon>
    </lineage>
</organism>
<dbReference type="Gene3D" id="3.40.50.1360">
    <property type="match status" value="1"/>
</dbReference>
<reference evidence="2" key="1">
    <citation type="submission" date="2014-12" db="EMBL/GenBank/DDBJ databases">
        <title>Insight into the proteome of Arion vulgaris.</title>
        <authorList>
            <person name="Aradska J."/>
            <person name="Bulat T."/>
            <person name="Smidak R."/>
            <person name="Sarate P."/>
            <person name="Gangsoo J."/>
            <person name="Sialana F."/>
            <person name="Bilban M."/>
            <person name="Lubec G."/>
        </authorList>
    </citation>
    <scope>NUCLEOTIDE SEQUENCE</scope>
    <source>
        <tissue evidence="2">Skin</tissue>
    </source>
</reference>
<dbReference type="EMBL" id="HACG01033831">
    <property type="protein sequence ID" value="CEK80696.1"/>
    <property type="molecule type" value="Transcribed_RNA"/>
</dbReference>
<dbReference type="AlphaFoldDB" id="A0A0B7AL21"/>
<dbReference type="GO" id="GO:0005975">
    <property type="term" value="P:carbohydrate metabolic process"/>
    <property type="evidence" value="ECO:0007669"/>
    <property type="project" value="InterPro"/>
</dbReference>
<dbReference type="Pfam" id="PF01182">
    <property type="entry name" value="Glucosamine_iso"/>
    <property type="match status" value="1"/>
</dbReference>
<proteinExistence type="predicted"/>
<evidence type="ECO:0000313" key="2">
    <source>
        <dbReference type="EMBL" id="CEK80696.1"/>
    </source>
</evidence>
<accession>A0A0B7AL21</accession>
<sequence length="91" mass="10225">MSTDLLVDSNTFVITTEAGPSDTPRRMTLTLPLINRGKRVAIYVTGKHKREILSKLEMETSRSVEQYPILGVNPVNGTVSWYIDHSAYITE</sequence>
<dbReference type="InterPro" id="IPR006148">
    <property type="entry name" value="Glc/Gal-6P_isomerase"/>
</dbReference>
<dbReference type="InterPro" id="IPR037171">
    <property type="entry name" value="NagB/RpiA_transferase-like"/>
</dbReference>
<feature type="domain" description="Glucosamine/galactosamine-6-phosphate isomerase" evidence="1">
    <location>
        <begin position="7"/>
        <end position="81"/>
    </location>
</feature>
<dbReference type="SUPFAM" id="SSF100950">
    <property type="entry name" value="NagB/RpiA/CoA transferase-like"/>
    <property type="match status" value="1"/>
</dbReference>
<protein>
    <recommendedName>
        <fullName evidence="1">Glucosamine/galactosamine-6-phosphate isomerase domain-containing protein</fullName>
    </recommendedName>
</protein>